<gene>
    <name evidence="3" type="ORF">C3942_13790</name>
</gene>
<dbReference type="Gene3D" id="3.40.50.720">
    <property type="entry name" value="NAD(P)-binding Rossmann-like Domain"/>
    <property type="match status" value="1"/>
</dbReference>
<dbReference type="Proteomes" id="UP000238220">
    <property type="component" value="Unassembled WGS sequence"/>
</dbReference>
<dbReference type="InterPro" id="IPR051783">
    <property type="entry name" value="NAD(P)-dependent_oxidoreduct"/>
</dbReference>
<comment type="caution">
    <text evidence="3">The sequence shown here is derived from an EMBL/GenBank/DDBJ whole genome shotgun (WGS) entry which is preliminary data.</text>
</comment>
<dbReference type="InterPro" id="IPR036291">
    <property type="entry name" value="NAD(P)-bd_dom_sf"/>
</dbReference>
<sequence>MKTLEEILPRRAAIVGCGDIGLRVAQRLRALGGEVTAIVRSLPAAQALHAQGLAVQQADLDAQAPPLDTPLLFWFAPPPAGGEQDTRLRRWLATRPALRRLVYISTSGVYGDCGGRWIDEDEAPRPVSARARRRLDAETVLGEYAAASGAEVVILRVPGIYGPGRLPRERLAQGLPVVREAESPCTNRIHAEDLAQAALHAAAWGRPGAAYNVADGNPTTMCDYFTRCAVLLGLPPPPQVSLEEAKQVFTPAMWSFMEESKRLRTDRLREELHFMPSYPDLAAGLPSCL</sequence>
<dbReference type="GO" id="GO:0004029">
    <property type="term" value="F:aldehyde dehydrogenase (NAD+) activity"/>
    <property type="evidence" value="ECO:0007669"/>
    <property type="project" value="TreeGrafter"/>
</dbReference>
<accession>A0A2S5TEM0</accession>
<keyword evidence="4" id="KW-1185">Reference proteome</keyword>
<dbReference type="OrthoDB" id="9808276at2"/>
<dbReference type="Pfam" id="PF01370">
    <property type="entry name" value="Epimerase"/>
    <property type="match status" value="1"/>
</dbReference>
<feature type="domain" description="Ketopantoate reductase N-terminal" evidence="2">
    <location>
        <begin position="13"/>
        <end position="63"/>
    </location>
</feature>
<protein>
    <submittedName>
        <fullName evidence="3">NAD(P)-dependent oxidoreductase</fullName>
    </submittedName>
</protein>
<name>A0A2S5TEM0_9GAMM</name>
<dbReference type="AlphaFoldDB" id="A0A2S5TEM0"/>
<evidence type="ECO:0000313" key="3">
    <source>
        <dbReference type="EMBL" id="PPE73337.1"/>
    </source>
</evidence>
<proteinExistence type="predicted"/>
<organism evidence="3 4">
    <name type="scientific">Solimonas fluminis</name>
    <dbReference type="NCBI Taxonomy" id="2086571"/>
    <lineage>
        <taxon>Bacteria</taxon>
        <taxon>Pseudomonadati</taxon>
        <taxon>Pseudomonadota</taxon>
        <taxon>Gammaproteobacteria</taxon>
        <taxon>Nevskiales</taxon>
        <taxon>Nevskiaceae</taxon>
        <taxon>Solimonas</taxon>
    </lineage>
</organism>
<feature type="domain" description="NAD-dependent epimerase/dehydratase" evidence="1">
    <location>
        <begin position="92"/>
        <end position="214"/>
    </location>
</feature>
<evidence type="ECO:0000259" key="2">
    <source>
        <dbReference type="Pfam" id="PF02558"/>
    </source>
</evidence>
<dbReference type="CDD" id="cd05266">
    <property type="entry name" value="SDR_a4"/>
    <property type="match status" value="1"/>
</dbReference>
<dbReference type="Pfam" id="PF02558">
    <property type="entry name" value="ApbA"/>
    <property type="match status" value="1"/>
</dbReference>
<dbReference type="InterPro" id="IPR001509">
    <property type="entry name" value="Epimerase_deHydtase"/>
</dbReference>
<dbReference type="SUPFAM" id="SSF51735">
    <property type="entry name" value="NAD(P)-binding Rossmann-fold domains"/>
    <property type="match status" value="1"/>
</dbReference>
<dbReference type="RefSeq" id="WP_104230933.1">
    <property type="nucleotide sequence ID" value="NZ_PSNW01000007.1"/>
</dbReference>
<reference evidence="3 4" key="1">
    <citation type="submission" date="2018-02" db="EMBL/GenBank/DDBJ databases">
        <title>Genome sequencing of Solimonas sp. HR-BB.</title>
        <authorList>
            <person name="Lee Y."/>
            <person name="Jeon C.O."/>
        </authorList>
    </citation>
    <scope>NUCLEOTIDE SEQUENCE [LARGE SCALE GENOMIC DNA]</scope>
    <source>
        <strain evidence="3 4">HR-BB</strain>
    </source>
</reference>
<dbReference type="EMBL" id="PSNW01000007">
    <property type="protein sequence ID" value="PPE73337.1"/>
    <property type="molecule type" value="Genomic_DNA"/>
</dbReference>
<dbReference type="PANTHER" id="PTHR48079">
    <property type="entry name" value="PROTEIN YEEZ"/>
    <property type="match status" value="1"/>
</dbReference>
<evidence type="ECO:0000313" key="4">
    <source>
        <dbReference type="Proteomes" id="UP000238220"/>
    </source>
</evidence>
<evidence type="ECO:0000259" key="1">
    <source>
        <dbReference type="Pfam" id="PF01370"/>
    </source>
</evidence>
<dbReference type="InterPro" id="IPR013332">
    <property type="entry name" value="KPR_N"/>
</dbReference>
<dbReference type="PANTHER" id="PTHR48079:SF6">
    <property type="entry name" value="NAD(P)-BINDING DOMAIN-CONTAINING PROTEIN-RELATED"/>
    <property type="match status" value="1"/>
</dbReference>
<dbReference type="GO" id="GO:0005737">
    <property type="term" value="C:cytoplasm"/>
    <property type="evidence" value="ECO:0007669"/>
    <property type="project" value="TreeGrafter"/>
</dbReference>